<comment type="caution">
    <text evidence="2">The sequence shown here is derived from an EMBL/GenBank/DDBJ whole genome shotgun (WGS) entry which is preliminary data.</text>
</comment>
<proteinExistence type="predicted"/>
<reference evidence="2 3" key="1">
    <citation type="submission" date="2023-08" db="EMBL/GenBank/DDBJ databases">
        <title>Black Yeasts Isolated from many extreme environments.</title>
        <authorList>
            <person name="Coleine C."/>
            <person name="Stajich J.E."/>
            <person name="Selbmann L."/>
        </authorList>
    </citation>
    <scope>NUCLEOTIDE SEQUENCE [LARGE SCALE GENOMIC DNA]</scope>
    <source>
        <strain evidence="2 3">CCFEE 536</strain>
    </source>
</reference>
<feature type="region of interest" description="Disordered" evidence="1">
    <location>
        <begin position="18"/>
        <end position="113"/>
    </location>
</feature>
<evidence type="ECO:0000256" key="1">
    <source>
        <dbReference type="SAM" id="MobiDB-lite"/>
    </source>
</evidence>
<gene>
    <name evidence="2" type="ORF">LTR16_011053</name>
</gene>
<evidence type="ECO:0000313" key="2">
    <source>
        <dbReference type="EMBL" id="KAK5176927.1"/>
    </source>
</evidence>
<dbReference type="Proteomes" id="UP001357485">
    <property type="component" value="Unassembled WGS sequence"/>
</dbReference>
<organism evidence="2 3">
    <name type="scientific">Cryomyces antarcticus</name>
    <dbReference type="NCBI Taxonomy" id="329879"/>
    <lineage>
        <taxon>Eukaryota</taxon>
        <taxon>Fungi</taxon>
        <taxon>Dikarya</taxon>
        <taxon>Ascomycota</taxon>
        <taxon>Pezizomycotina</taxon>
        <taxon>Dothideomycetes</taxon>
        <taxon>Dothideomycetes incertae sedis</taxon>
        <taxon>Cryomyces</taxon>
    </lineage>
</organism>
<feature type="non-terminal residue" evidence="2">
    <location>
        <position position="141"/>
    </location>
</feature>
<feature type="compositionally biased region" description="Acidic residues" evidence="1">
    <location>
        <begin position="58"/>
        <end position="71"/>
    </location>
</feature>
<dbReference type="EMBL" id="JAVRRA010019733">
    <property type="protein sequence ID" value="KAK5176927.1"/>
    <property type="molecule type" value="Genomic_DNA"/>
</dbReference>
<protein>
    <submittedName>
        <fullName evidence="2">Uncharacterized protein</fullName>
    </submittedName>
</protein>
<sequence length="141" mass="15478">MLGEARAAAVERDIVVDVRRRSGSRRSRQTSLALSESVSVRTRSRRQSQHHTERISEADEDDDDENDDEEMPAPPPAAQDQGTINTGRTFAGEGHEVGGPDNRAGPPAEPPSPLEIAWEALWRARLHILKIMAAILVIILA</sequence>
<name>A0ABR0LJS8_9PEZI</name>
<keyword evidence="3" id="KW-1185">Reference proteome</keyword>
<evidence type="ECO:0000313" key="3">
    <source>
        <dbReference type="Proteomes" id="UP001357485"/>
    </source>
</evidence>
<accession>A0ABR0LJS8</accession>